<dbReference type="KEGG" id="ccos:Pan44_06810"/>
<proteinExistence type="predicted"/>
<evidence type="ECO:0000256" key="3">
    <source>
        <dbReference type="ARBA" id="ARBA00022777"/>
    </source>
</evidence>
<accession>A0A517S977</accession>
<evidence type="ECO:0000256" key="4">
    <source>
        <dbReference type="ARBA" id="ARBA00022840"/>
    </source>
</evidence>
<dbReference type="GO" id="GO:0005524">
    <property type="term" value="F:ATP binding"/>
    <property type="evidence" value="ECO:0007669"/>
    <property type="project" value="UniProtKB-KW"/>
</dbReference>
<dbReference type="InterPro" id="IPR011009">
    <property type="entry name" value="Kinase-like_dom_sf"/>
</dbReference>
<evidence type="ECO:0000259" key="6">
    <source>
        <dbReference type="PROSITE" id="PS50011"/>
    </source>
</evidence>
<sequence>MNQPPVDDRRGPGSGTVRGAEDSIIDRLLLQWEEANARGEFLSAETLCAHVPELMDQVRWKIAALQERDARRLATYVPGSDASTPAANVDPNVPAPDKLDTYARFRQLRFLAKGGLGAVYAAEDGTLNRDVAVKFVHPQLIRDPLCLQRFQVEAEITARLEHPGVVPLHAFGKTEDGRPFYVMRLIRGETLDDAIRRYHENPLAKSNTAAQSIELRDLLGRFVTACQTLAYAHNRGVLHRDIKPQNVMLGRFGETLVVDWGLAMPIGRDEQARASGEHTLMPTAGGSNDSSGGGAGTPAFMSPEQASGNIDLTPASDIFSLGATLYKILTGRAPYDGRSAREVIDRACTASFPSPRAVQRNIPSAIEAVCLKAMAKNPGERYETALDLARDVERFLADEPVSIAHDSWMQSLGRWSRHHRGAAQVLTLIGVLAILGAASAAIAFQRLAGHERGARVTAELAREQGLRVASRFAARTVAGEVDLRWRILETEANDTELRTALIALNKTPDDDSVRKTLQAWLDSRYIEHNQTAKASSWFVMARNGTQQARTPASDTIGENFAFRDYFHGLGRELTPEEASKALPIHNVYRSAVYSSRSSGMLKVAFSAPIWSGKAGTPHREVLGVLAMTVDLGEFSVLQFGLGSDQIAVLVDTRADRIEGLGDSNQGLVLHHPLMKESTEPDDEAENYRIHPDYLGRLLKMRATRMAGEAGAELPDNLIRDYRDPLDPPESGTWLAAFEPVLVRGRPQELRDTGWIVIVQMRDTDVEKAAD</sequence>
<dbReference type="EMBL" id="CP036271">
    <property type="protein sequence ID" value="QDT52669.1"/>
    <property type="molecule type" value="Genomic_DNA"/>
</dbReference>
<name>A0A517S977_9PLAN</name>
<feature type="domain" description="Protein kinase" evidence="6">
    <location>
        <begin position="105"/>
        <end position="396"/>
    </location>
</feature>
<gene>
    <name evidence="7" type="primary">pknD_2</name>
    <name evidence="7" type="ORF">Pan44_06810</name>
</gene>
<dbReference type="OrthoDB" id="6111975at2"/>
<organism evidence="7 8">
    <name type="scientific">Caulifigura coniformis</name>
    <dbReference type="NCBI Taxonomy" id="2527983"/>
    <lineage>
        <taxon>Bacteria</taxon>
        <taxon>Pseudomonadati</taxon>
        <taxon>Planctomycetota</taxon>
        <taxon>Planctomycetia</taxon>
        <taxon>Planctomycetales</taxon>
        <taxon>Planctomycetaceae</taxon>
        <taxon>Caulifigura</taxon>
    </lineage>
</organism>
<dbReference type="PROSITE" id="PS50011">
    <property type="entry name" value="PROTEIN_KINASE_DOM"/>
    <property type="match status" value="1"/>
</dbReference>
<dbReference type="GO" id="GO:0004674">
    <property type="term" value="F:protein serine/threonine kinase activity"/>
    <property type="evidence" value="ECO:0007669"/>
    <property type="project" value="UniProtKB-EC"/>
</dbReference>
<dbReference type="Proteomes" id="UP000315700">
    <property type="component" value="Chromosome"/>
</dbReference>
<dbReference type="InterPro" id="IPR008271">
    <property type="entry name" value="Ser/Thr_kinase_AS"/>
</dbReference>
<dbReference type="Gene3D" id="3.30.200.20">
    <property type="entry name" value="Phosphorylase Kinase, domain 1"/>
    <property type="match status" value="1"/>
</dbReference>
<dbReference type="Pfam" id="PF00069">
    <property type="entry name" value="Pkinase"/>
    <property type="match status" value="1"/>
</dbReference>
<dbReference type="PANTHER" id="PTHR43289:SF6">
    <property type="entry name" value="SERINE_THREONINE-PROTEIN KINASE NEKL-3"/>
    <property type="match status" value="1"/>
</dbReference>
<dbReference type="CDD" id="cd14014">
    <property type="entry name" value="STKc_PknB_like"/>
    <property type="match status" value="1"/>
</dbReference>
<feature type="region of interest" description="Disordered" evidence="5">
    <location>
        <begin position="278"/>
        <end position="302"/>
    </location>
</feature>
<evidence type="ECO:0000256" key="1">
    <source>
        <dbReference type="ARBA" id="ARBA00022679"/>
    </source>
</evidence>
<dbReference type="InParanoid" id="A0A517S977"/>
<dbReference type="Gene3D" id="1.10.510.10">
    <property type="entry name" value="Transferase(Phosphotransferase) domain 1"/>
    <property type="match status" value="1"/>
</dbReference>
<dbReference type="RefSeq" id="WP_145027218.1">
    <property type="nucleotide sequence ID" value="NZ_CP036271.1"/>
</dbReference>
<dbReference type="Gene3D" id="3.30.450.20">
    <property type="entry name" value="PAS domain"/>
    <property type="match status" value="1"/>
</dbReference>
<dbReference type="AlphaFoldDB" id="A0A517S977"/>
<keyword evidence="8" id="KW-1185">Reference proteome</keyword>
<dbReference type="EC" id="2.7.11.1" evidence="7"/>
<keyword evidence="1 7" id="KW-0808">Transferase</keyword>
<dbReference type="PROSITE" id="PS00108">
    <property type="entry name" value="PROTEIN_KINASE_ST"/>
    <property type="match status" value="1"/>
</dbReference>
<keyword evidence="4" id="KW-0067">ATP-binding</keyword>
<keyword evidence="2" id="KW-0547">Nucleotide-binding</keyword>
<evidence type="ECO:0000256" key="2">
    <source>
        <dbReference type="ARBA" id="ARBA00022741"/>
    </source>
</evidence>
<dbReference type="SMART" id="SM00220">
    <property type="entry name" value="S_TKc"/>
    <property type="match status" value="1"/>
</dbReference>
<protein>
    <submittedName>
        <fullName evidence="7">Serine/threonine-protein kinase PknD</fullName>
        <ecNumber evidence="7">2.7.11.1</ecNumber>
    </submittedName>
</protein>
<keyword evidence="3 7" id="KW-0418">Kinase</keyword>
<evidence type="ECO:0000313" key="8">
    <source>
        <dbReference type="Proteomes" id="UP000315700"/>
    </source>
</evidence>
<evidence type="ECO:0000256" key="5">
    <source>
        <dbReference type="SAM" id="MobiDB-lite"/>
    </source>
</evidence>
<reference evidence="7 8" key="1">
    <citation type="submission" date="2019-02" db="EMBL/GenBank/DDBJ databases">
        <title>Deep-cultivation of Planctomycetes and their phenomic and genomic characterization uncovers novel biology.</title>
        <authorList>
            <person name="Wiegand S."/>
            <person name="Jogler M."/>
            <person name="Boedeker C."/>
            <person name="Pinto D."/>
            <person name="Vollmers J."/>
            <person name="Rivas-Marin E."/>
            <person name="Kohn T."/>
            <person name="Peeters S.H."/>
            <person name="Heuer A."/>
            <person name="Rast P."/>
            <person name="Oberbeckmann S."/>
            <person name="Bunk B."/>
            <person name="Jeske O."/>
            <person name="Meyerdierks A."/>
            <person name="Storesund J.E."/>
            <person name="Kallscheuer N."/>
            <person name="Luecker S."/>
            <person name="Lage O.M."/>
            <person name="Pohl T."/>
            <person name="Merkel B.J."/>
            <person name="Hornburger P."/>
            <person name="Mueller R.-W."/>
            <person name="Bruemmer F."/>
            <person name="Labrenz M."/>
            <person name="Spormann A.M."/>
            <person name="Op den Camp H."/>
            <person name="Overmann J."/>
            <person name="Amann R."/>
            <person name="Jetten M.S.M."/>
            <person name="Mascher T."/>
            <person name="Medema M.H."/>
            <person name="Devos D.P."/>
            <person name="Kaster A.-K."/>
            <person name="Ovreas L."/>
            <person name="Rohde M."/>
            <person name="Galperin M.Y."/>
            <person name="Jogler C."/>
        </authorList>
    </citation>
    <scope>NUCLEOTIDE SEQUENCE [LARGE SCALE GENOMIC DNA]</scope>
    <source>
        <strain evidence="7 8">Pan44</strain>
    </source>
</reference>
<dbReference type="InterPro" id="IPR000719">
    <property type="entry name" value="Prot_kinase_dom"/>
</dbReference>
<dbReference type="PANTHER" id="PTHR43289">
    <property type="entry name" value="MITOGEN-ACTIVATED PROTEIN KINASE KINASE KINASE 20-RELATED"/>
    <property type="match status" value="1"/>
</dbReference>
<evidence type="ECO:0000313" key="7">
    <source>
        <dbReference type="EMBL" id="QDT52669.1"/>
    </source>
</evidence>
<dbReference type="SUPFAM" id="SSF56112">
    <property type="entry name" value="Protein kinase-like (PK-like)"/>
    <property type="match status" value="1"/>
</dbReference>